<dbReference type="EMBL" id="AAGW02008081">
    <property type="status" value="NOT_ANNOTATED_CDS"/>
    <property type="molecule type" value="Genomic_DNA"/>
</dbReference>
<keyword evidence="11" id="KW-0482">Metalloprotease</keyword>
<dbReference type="SUPFAM" id="SSF47090">
    <property type="entry name" value="PGBD-like"/>
    <property type="match status" value="1"/>
</dbReference>
<comment type="cofactor">
    <cofactor evidence="14">
        <name>Zn(2+)</name>
        <dbReference type="ChEBI" id="CHEBI:29105"/>
    </cofactor>
    <text evidence="14">Binds 2 Zn(2+) ions per subunit.</text>
</comment>
<dbReference type="CDD" id="cd04278">
    <property type="entry name" value="ZnMc_MMP"/>
    <property type="match status" value="1"/>
</dbReference>
<keyword evidence="6 14" id="KW-0479">Metal-binding</keyword>
<comment type="subcellular location">
    <subcellularLocation>
        <location evidence="1">Secreted</location>
        <location evidence="1">Extracellular space</location>
        <location evidence="1">Extracellular matrix</location>
    </subcellularLocation>
</comment>
<dbReference type="InterPro" id="IPR001818">
    <property type="entry name" value="Pept_M10_metallopeptidase"/>
</dbReference>
<keyword evidence="8" id="KW-0378">Hydrolase</keyword>
<evidence type="ECO:0000256" key="6">
    <source>
        <dbReference type="ARBA" id="ARBA00022723"/>
    </source>
</evidence>
<dbReference type="GO" id="GO:0008270">
    <property type="term" value="F:zinc ion binding"/>
    <property type="evidence" value="ECO:0007669"/>
    <property type="project" value="InterPro"/>
</dbReference>
<dbReference type="GO" id="GO:0004222">
    <property type="term" value="F:metalloendopeptidase activity"/>
    <property type="evidence" value="ECO:0007669"/>
    <property type="project" value="InterPro"/>
</dbReference>
<dbReference type="AlphaFoldDB" id="G1SJV0"/>
<keyword evidence="10 14" id="KW-0106">Calcium</keyword>
<evidence type="ECO:0000313" key="18">
    <source>
        <dbReference type="Proteomes" id="UP000001811"/>
    </source>
</evidence>
<name>G1SJV0_RABIT</name>
<feature type="signal peptide" evidence="15">
    <location>
        <begin position="1"/>
        <end position="21"/>
    </location>
</feature>
<feature type="binding site" evidence="14">
    <location>
        <position position="195"/>
    </location>
    <ligand>
        <name>Ca(2+)</name>
        <dbReference type="ChEBI" id="CHEBI:29108"/>
        <label>3</label>
    </ligand>
</feature>
<evidence type="ECO:0000256" key="13">
    <source>
        <dbReference type="PIRSR" id="PIRSR621190-1"/>
    </source>
</evidence>
<protein>
    <submittedName>
        <fullName evidence="17">Matrix metallopeptidase 26</fullName>
    </submittedName>
</protein>
<feature type="domain" description="Peptidase metallopeptidase" evidence="16">
    <location>
        <begin position="99"/>
        <end position="258"/>
    </location>
</feature>
<evidence type="ECO:0000256" key="4">
    <source>
        <dbReference type="ARBA" id="ARBA00022530"/>
    </source>
</evidence>
<dbReference type="InParanoid" id="G1SJV0"/>
<feature type="binding site" evidence="14">
    <location>
        <position position="169"/>
    </location>
    <ligand>
        <name>Ca(2+)</name>
        <dbReference type="ChEBI" id="CHEBI:29108"/>
        <label>3</label>
    </ligand>
</feature>
<dbReference type="GO" id="GO:0030574">
    <property type="term" value="P:collagen catabolic process"/>
    <property type="evidence" value="ECO:0007669"/>
    <property type="project" value="TreeGrafter"/>
</dbReference>
<evidence type="ECO:0000256" key="7">
    <source>
        <dbReference type="ARBA" id="ARBA00022729"/>
    </source>
</evidence>
<dbReference type="Proteomes" id="UP000001811">
    <property type="component" value="Chromosome 1"/>
</dbReference>
<keyword evidence="7 15" id="KW-0732">Signal</keyword>
<dbReference type="InterPro" id="IPR033739">
    <property type="entry name" value="M10A_MMP"/>
</dbReference>
<keyword evidence="3" id="KW-0964">Secreted</keyword>
<dbReference type="PANTHER" id="PTHR10201:SF76">
    <property type="entry name" value="MATRIX METALLOPROTEINASE-26"/>
    <property type="match status" value="1"/>
</dbReference>
<evidence type="ECO:0000256" key="5">
    <source>
        <dbReference type="ARBA" id="ARBA00022670"/>
    </source>
</evidence>
<keyword evidence="12" id="KW-0865">Zymogen</keyword>
<dbReference type="GO" id="GO:0005615">
    <property type="term" value="C:extracellular space"/>
    <property type="evidence" value="ECO:0007669"/>
    <property type="project" value="TreeGrafter"/>
</dbReference>
<dbReference type="GO" id="GO:0050728">
    <property type="term" value="P:negative regulation of inflammatory response"/>
    <property type="evidence" value="ECO:0007669"/>
    <property type="project" value="Ensembl"/>
</dbReference>
<dbReference type="GO" id="GO:0006508">
    <property type="term" value="P:proteolysis"/>
    <property type="evidence" value="ECO:0007669"/>
    <property type="project" value="UniProtKB-KW"/>
</dbReference>
<dbReference type="PRINTS" id="PR00138">
    <property type="entry name" value="MATRIXIN"/>
</dbReference>
<reference evidence="17" key="3">
    <citation type="submission" date="2025-09" db="UniProtKB">
        <authorList>
            <consortium name="Ensembl"/>
        </authorList>
    </citation>
    <scope>IDENTIFICATION</scope>
    <source>
        <strain evidence="17">Thorbecke</strain>
    </source>
</reference>
<dbReference type="GO" id="GO:0030198">
    <property type="term" value="P:extracellular matrix organization"/>
    <property type="evidence" value="ECO:0007669"/>
    <property type="project" value="TreeGrafter"/>
</dbReference>
<evidence type="ECO:0000256" key="8">
    <source>
        <dbReference type="ARBA" id="ARBA00022801"/>
    </source>
</evidence>
<evidence type="ECO:0000256" key="14">
    <source>
        <dbReference type="PIRSR" id="PIRSR621190-2"/>
    </source>
</evidence>
<dbReference type="InterPro" id="IPR021190">
    <property type="entry name" value="Pept_M10A"/>
</dbReference>
<dbReference type="Ensembl" id="ENSOCUT00000003502.3">
    <property type="protein sequence ID" value="ENSOCUP00000003039.3"/>
    <property type="gene ID" value="ENSOCUG00000003503.3"/>
</dbReference>
<reference evidence="17" key="2">
    <citation type="submission" date="2025-08" db="UniProtKB">
        <authorList>
            <consortium name="Ensembl"/>
        </authorList>
    </citation>
    <scope>IDENTIFICATION</scope>
    <source>
        <strain evidence="17">Thorbecke</strain>
    </source>
</reference>
<feature type="active site" evidence="13">
    <location>
        <position position="213"/>
    </location>
</feature>
<dbReference type="GO" id="GO:0031012">
    <property type="term" value="C:extracellular matrix"/>
    <property type="evidence" value="ECO:0007669"/>
    <property type="project" value="InterPro"/>
</dbReference>
<reference evidence="17 18" key="1">
    <citation type="journal article" date="2011" name="Nature">
        <title>A high-resolution map of human evolutionary constraint using 29 mammals.</title>
        <authorList>
            <person name="Lindblad-Toh K."/>
            <person name="Garber M."/>
            <person name="Zuk O."/>
            <person name="Lin M.F."/>
            <person name="Parker B.J."/>
            <person name="Washietl S."/>
            <person name="Kheradpour P."/>
            <person name="Ernst J."/>
            <person name="Jordan G."/>
            <person name="Mauceli E."/>
            <person name="Ward L.D."/>
            <person name="Lowe C.B."/>
            <person name="Holloway A.K."/>
            <person name="Clamp M."/>
            <person name="Gnerre S."/>
            <person name="Alfoldi J."/>
            <person name="Beal K."/>
            <person name="Chang J."/>
            <person name="Clawson H."/>
            <person name="Cuff J."/>
            <person name="Di Palma F."/>
            <person name="Fitzgerald S."/>
            <person name="Flicek P."/>
            <person name="Guttman M."/>
            <person name="Hubisz M.J."/>
            <person name="Jaffe D.B."/>
            <person name="Jungreis I."/>
            <person name="Kent W.J."/>
            <person name="Kostka D."/>
            <person name="Lara M."/>
            <person name="Martins A.L."/>
            <person name="Massingham T."/>
            <person name="Moltke I."/>
            <person name="Raney B.J."/>
            <person name="Rasmussen M.D."/>
            <person name="Robinson J."/>
            <person name="Stark A."/>
            <person name="Vilella A.J."/>
            <person name="Wen J."/>
            <person name="Xie X."/>
            <person name="Zody M.C."/>
            <person name="Baldwin J."/>
            <person name="Bloom T."/>
            <person name="Chin C.W."/>
            <person name="Heiman D."/>
            <person name="Nicol R."/>
            <person name="Nusbaum C."/>
            <person name="Young S."/>
            <person name="Wilkinson J."/>
            <person name="Worley K.C."/>
            <person name="Kovar C.L."/>
            <person name="Muzny D.M."/>
            <person name="Gibbs R.A."/>
            <person name="Cree A."/>
            <person name="Dihn H.H."/>
            <person name="Fowler G."/>
            <person name="Jhangiani S."/>
            <person name="Joshi V."/>
            <person name="Lee S."/>
            <person name="Lewis L.R."/>
            <person name="Nazareth L.V."/>
            <person name="Okwuonu G."/>
            <person name="Santibanez J."/>
            <person name="Warren W.C."/>
            <person name="Mardis E.R."/>
            <person name="Weinstock G.M."/>
            <person name="Wilson R.K."/>
            <person name="Delehaunty K."/>
            <person name="Dooling D."/>
            <person name="Fronik C."/>
            <person name="Fulton L."/>
            <person name="Fulton B."/>
            <person name="Graves T."/>
            <person name="Minx P."/>
            <person name="Sodergren E."/>
            <person name="Birney E."/>
            <person name="Margulies E.H."/>
            <person name="Herrero J."/>
            <person name="Green E.D."/>
            <person name="Haussler D."/>
            <person name="Siepel A."/>
            <person name="Goldman N."/>
            <person name="Pollard K.S."/>
            <person name="Pedersen J.S."/>
            <person name="Lander E.S."/>
            <person name="Kellis M."/>
        </authorList>
    </citation>
    <scope>NUCLEOTIDE SEQUENCE [LARGE SCALE GENOMIC DNA]</scope>
    <source>
        <strain evidence="17 18">Thorbecke inbred</strain>
    </source>
</reference>
<feature type="binding site" description="in inhibited form" evidence="14">
    <location>
        <position position="86"/>
    </location>
    <ligand>
        <name>Zn(2+)</name>
        <dbReference type="ChEBI" id="CHEBI:29105"/>
        <label>2</label>
        <note>catalytic</note>
    </ligand>
</feature>
<sequence>MSVCIKTAIFKFTVFLPVCLAFPVPPATKFEGWDFVKDYFHPFFLMKKESPLLAYEEKTKFTQPIDQNGTGLLDEKIVTVMHQPRCGVPDGIHHSTNPGRPKWNKSSLTYSIINYPYGMRPSTVSGIIGGAISIWSSVTPLMFQQVESQDADIELSFRKRAHGDGWSFDGPGGILGHAFLPDSQSQGAVHFDKDEHWSTSNRGFNLFLVSIHEIGHSLGLPHSTNRNSIMYPTYWYQNPKKFHLSDEDIQRIQQLYGGKYSSAIP</sequence>
<feature type="binding site" evidence="14">
    <location>
        <position position="192"/>
    </location>
    <ligand>
        <name>Ca(2+)</name>
        <dbReference type="ChEBI" id="CHEBI:29108"/>
        <label>3</label>
    </ligand>
</feature>
<evidence type="ECO:0000313" key="17">
    <source>
        <dbReference type="Ensembl" id="ENSOCUP00000003039.3"/>
    </source>
</evidence>
<accession>G1SJV0</accession>
<dbReference type="InterPro" id="IPR036365">
    <property type="entry name" value="PGBD-like_sf"/>
</dbReference>
<feature type="binding site" evidence="14">
    <location>
        <position position="212"/>
    </location>
    <ligand>
        <name>Zn(2+)</name>
        <dbReference type="ChEBI" id="CHEBI:29105"/>
        <label>2</label>
        <note>catalytic</note>
    </ligand>
</feature>
<organism evidence="17 18">
    <name type="scientific">Oryctolagus cuniculus</name>
    <name type="common">Rabbit</name>
    <dbReference type="NCBI Taxonomy" id="9986"/>
    <lineage>
        <taxon>Eukaryota</taxon>
        <taxon>Metazoa</taxon>
        <taxon>Chordata</taxon>
        <taxon>Craniata</taxon>
        <taxon>Vertebrata</taxon>
        <taxon>Euteleostomi</taxon>
        <taxon>Mammalia</taxon>
        <taxon>Eutheria</taxon>
        <taxon>Euarchontoglires</taxon>
        <taxon>Glires</taxon>
        <taxon>Lagomorpha</taxon>
        <taxon>Leporidae</taxon>
        <taxon>Oryctolagus</taxon>
    </lineage>
</organism>
<keyword evidence="18" id="KW-1185">Reference proteome</keyword>
<feature type="binding site" evidence="14">
    <location>
        <position position="230"/>
    </location>
    <ligand>
        <name>Zn(2+)</name>
        <dbReference type="ChEBI" id="CHEBI:29105"/>
        <label>2</label>
        <note>catalytic</note>
    </ligand>
</feature>
<evidence type="ECO:0000256" key="1">
    <source>
        <dbReference type="ARBA" id="ARBA00004498"/>
    </source>
</evidence>
<dbReference type="InterPro" id="IPR006026">
    <property type="entry name" value="Peptidase_Metallo"/>
</dbReference>
<feature type="binding site" evidence="14">
    <location>
        <position position="177"/>
    </location>
    <ligand>
        <name>Zn(2+)</name>
        <dbReference type="ChEBI" id="CHEBI:29105"/>
        <label>1</label>
    </ligand>
</feature>
<evidence type="ECO:0000259" key="16">
    <source>
        <dbReference type="SMART" id="SM00235"/>
    </source>
</evidence>
<feature type="binding site" evidence="14">
    <location>
        <position position="222"/>
    </location>
    <ligand>
        <name>Zn(2+)</name>
        <dbReference type="ChEBI" id="CHEBI:29105"/>
        <label>2</label>
        <note>catalytic</note>
    </ligand>
</feature>
<dbReference type="FunFam" id="3.40.390.10:FF:000007">
    <property type="entry name" value="Collagenase 3"/>
    <property type="match status" value="1"/>
</dbReference>
<evidence type="ECO:0000256" key="9">
    <source>
        <dbReference type="ARBA" id="ARBA00022833"/>
    </source>
</evidence>
<dbReference type="HOGENOM" id="CLU_015489_4_1_1"/>
<evidence type="ECO:0000256" key="15">
    <source>
        <dbReference type="SAM" id="SignalP"/>
    </source>
</evidence>
<evidence type="ECO:0000256" key="3">
    <source>
        <dbReference type="ARBA" id="ARBA00022525"/>
    </source>
</evidence>
<keyword evidence="4" id="KW-0272">Extracellular matrix</keyword>
<dbReference type="SMR" id="G1SJV0"/>
<feature type="binding site" evidence="14">
    <location>
        <position position="162"/>
    </location>
    <ligand>
        <name>Zn(2+)</name>
        <dbReference type="ChEBI" id="CHEBI:29105"/>
        <label>1</label>
    </ligand>
</feature>
<proteinExistence type="inferred from homology"/>
<dbReference type="Gene3D" id="3.40.390.10">
    <property type="entry name" value="Collagenase (Catalytic Domain)"/>
    <property type="match status" value="1"/>
</dbReference>
<dbReference type="STRING" id="9986.ENSOCUP00000003039"/>
<dbReference type="GeneTree" id="ENSGT00940000163719"/>
<evidence type="ECO:0000256" key="2">
    <source>
        <dbReference type="ARBA" id="ARBA00010370"/>
    </source>
</evidence>
<comment type="similarity">
    <text evidence="2">Belongs to the peptidase M10A family.</text>
</comment>
<evidence type="ECO:0000256" key="12">
    <source>
        <dbReference type="ARBA" id="ARBA00023145"/>
    </source>
</evidence>
<dbReference type="InterPro" id="IPR024079">
    <property type="entry name" value="MetalloPept_cat_dom_sf"/>
</dbReference>
<dbReference type="SUPFAM" id="SSF55486">
    <property type="entry name" value="Metalloproteases ('zincins'), catalytic domain"/>
    <property type="match status" value="1"/>
</dbReference>
<feature type="binding site" evidence="14">
    <location>
        <position position="195"/>
    </location>
    <ligand>
        <name>Ca(2+)</name>
        <dbReference type="ChEBI" id="CHEBI:29108"/>
        <label>1</label>
    </ligand>
</feature>
<feature type="binding site" evidence="14">
    <location>
        <position position="190"/>
    </location>
    <ligand>
        <name>Zn(2+)</name>
        <dbReference type="ChEBI" id="CHEBI:29105"/>
        <label>1</label>
    </ligand>
</feature>
<keyword evidence="5" id="KW-0645">Protease</keyword>
<feature type="binding site" evidence="14">
    <location>
        <position position="152"/>
    </location>
    <ligand>
        <name>Ca(2+)</name>
        <dbReference type="ChEBI" id="CHEBI:29108"/>
        <label>2</label>
    </ligand>
</feature>
<feature type="binding site" evidence="14">
    <location>
        <position position="216"/>
    </location>
    <ligand>
        <name>Zn(2+)</name>
        <dbReference type="ChEBI" id="CHEBI:29105"/>
        <label>2</label>
        <note>catalytic</note>
    </ligand>
</feature>
<evidence type="ECO:0000256" key="10">
    <source>
        <dbReference type="ARBA" id="ARBA00022837"/>
    </source>
</evidence>
<gene>
    <name evidence="17" type="primary">MMP26</name>
</gene>
<evidence type="ECO:0000256" key="11">
    <source>
        <dbReference type="ARBA" id="ARBA00023049"/>
    </source>
</evidence>
<dbReference type="Pfam" id="PF00413">
    <property type="entry name" value="Peptidase_M10"/>
    <property type="match status" value="1"/>
</dbReference>
<keyword evidence="9 14" id="KW-0862">Zinc</keyword>
<feature type="binding site" evidence="14">
    <location>
        <position position="170"/>
    </location>
    <ligand>
        <name>Ca(2+)</name>
        <dbReference type="ChEBI" id="CHEBI:29108"/>
        <label>3</label>
    </ligand>
</feature>
<dbReference type="PANTHER" id="PTHR10201">
    <property type="entry name" value="MATRIX METALLOPROTEINASE"/>
    <property type="match status" value="1"/>
</dbReference>
<comment type="cofactor">
    <cofactor evidence="14">
        <name>Ca(2+)</name>
        <dbReference type="ChEBI" id="CHEBI:29108"/>
    </cofactor>
    <text evidence="14">Can bind about 5 Ca(2+) ions per subunit.</text>
</comment>
<dbReference type="PaxDb" id="9986-ENSOCUP00000003039"/>
<feature type="binding site" evidence="14">
    <location>
        <position position="164"/>
    </location>
    <ligand>
        <name>Zn(2+)</name>
        <dbReference type="ChEBI" id="CHEBI:29105"/>
        <label>1</label>
    </ligand>
</feature>
<feature type="chain" id="PRO_5023888094" evidence="15">
    <location>
        <begin position="22"/>
        <end position="265"/>
    </location>
</feature>
<dbReference type="eggNOG" id="KOG1565">
    <property type="taxonomic scope" value="Eukaryota"/>
</dbReference>
<dbReference type="SMART" id="SM00235">
    <property type="entry name" value="ZnMc"/>
    <property type="match status" value="1"/>
</dbReference>